<accession>A0ABS5KRZ1</accession>
<name>A0ABS5KRZ1_9ACTN</name>
<comment type="caution">
    <text evidence="1">The sequence shown here is derived from an EMBL/GenBank/DDBJ whole genome shotgun (WGS) entry which is preliminary data.</text>
</comment>
<dbReference type="RefSeq" id="WP_212010395.1">
    <property type="nucleotide sequence ID" value="NZ_JAAFYZ010000056.1"/>
</dbReference>
<dbReference type="Proteomes" id="UP000730482">
    <property type="component" value="Unassembled WGS sequence"/>
</dbReference>
<gene>
    <name evidence="1" type="ORF">KGQ19_18280</name>
</gene>
<sequence length="263" mass="29068">MFDDPLYATAFDLQAIRTEWGDLLTARLHGSPRPWVELTFTAEQRAKRDELARVERVEADPDAPGWSPAPCHIGVVDVINEVTIGVLELEAAVRDRIGFGPAERASSVPRSRYLLDGRGTWTEDQEPDGSVHWACVWIEDAIPTIRGVPELAEHVADEARRLAHLVRTACGQVAQGFIIKSTCFVCGGISADEPEGALTLRLYTATRLVDAYVLCHNPECDPSTAECGSYLRGRPMWTSVELEWLNARLDDAAVHGSRMAAYR</sequence>
<evidence type="ECO:0008006" key="3">
    <source>
        <dbReference type="Google" id="ProtNLM"/>
    </source>
</evidence>
<proteinExistence type="predicted"/>
<dbReference type="EMBL" id="JAAFYZ010000056">
    <property type="protein sequence ID" value="MBS2548817.1"/>
    <property type="molecule type" value="Genomic_DNA"/>
</dbReference>
<keyword evidence="2" id="KW-1185">Reference proteome</keyword>
<protein>
    <recommendedName>
        <fullName evidence="3">LigA</fullName>
    </recommendedName>
</protein>
<evidence type="ECO:0000313" key="2">
    <source>
        <dbReference type="Proteomes" id="UP000730482"/>
    </source>
</evidence>
<evidence type="ECO:0000313" key="1">
    <source>
        <dbReference type="EMBL" id="MBS2548817.1"/>
    </source>
</evidence>
<organism evidence="1 2">
    <name type="scientific">Catenulispora pinistramenti</name>
    <dbReference type="NCBI Taxonomy" id="2705254"/>
    <lineage>
        <taxon>Bacteria</taxon>
        <taxon>Bacillati</taxon>
        <taxon>Actinomycetota</taxon>
        <taxon>Actinomycetes</taxon>
        <taxon>Catenulisporales</taxon>
        <taxon>Catenulisporaceae</taxon>
        <taxon>Catenulispora</taxon>
    </lineage>
</organism>
<reference evidence="1 2" key="1">
    <citation type="submission" date="2020-02" db="EMBL/GenBank/DDBJ databases">
        <title>Acidophilic actinobacteria isolated from forest soil.</title>
        <authorList>
            <person name="Golinska P."/>
        </authorList>
    </citation>
    <scope>NUCLEOTIDE SEQUENCE [LARGE SCALE GENOMIC DNA]</scope>
    <source>
        <strain evidence="1 2">NL8</strain>
    </source>
</reference>